<dbReference type="HOGENOM" id="CLU_728968_0_0_0"/>
<evidence type="ECO:0000313" key="3">
    <source>
        <dbReference type="Proteomes" id="UP000004671"/>
    </source>
</evidence>
<feature type="chain" id="PRO_5003557755" description="Beta-barrel porin 2" evidence="1">
    <location>
        <begin position="21"/>
        <end position="393"/>
    </location>
</feature>
<dbReference type="InParanoid" id="H1XSJ3"/>
<evidence type="ECO:0008006" key="4">
    <source>
        <dbReference type="Google" id="ProtNLM"/>
    </source>
</evidence>
<evidence type="ECO:0000313" key="2">
    <source>
        <dbReference type="EMBL" id="EHO42541.1"/>
    </source>
</evidence>
<proteinExistence type="predicted"/>
<name>H1XSJ3_CALAY</name>
<dbReference type="Proteomes" id="UP000004671">
    <property type="component" value="Chromosome"/>
</dbReference>
<reference evidence="2 3" key="1">
    <citation type="submission" date="2011-09" db="EMBL/GenBank/DDBJ databases">
        <title>The permanent draft genome of Caldithrix abyssi DSM 13497.</title>
        <authorList>
            <consortium name="US DOE Joint Genome Institute (JGI-PGF)"/>
            <person name="Lucas S."/>
            <person name="Han J."/>
            <person name="Lapidus A."/>
            <person name="Bruce D."/>
            <person name="Goodwin L."/>
            <person name="Pitluck S."/>
            <person name="Peters L."/>
            <person name="Kyrpides N."/>
            <person name="Mavromatis K."/>
            <person name="Ivanova N."/>
            <person name="Mikhailova N."/>
            <person name="Chertkov O."/>
            <person name="Detter J.C."/>
            <person name="Tapia R."/>
            <person name="Han C."/>
            <person name="Land M."/>
            <person name="Hauser L."/>
            <person name="Markowitz V."/>
            <person name="Cheng J.-F."/>
            <person name="Hugenholtz P."/>
            <person name="Woyke T."/>
            <person name="Wu D."/>
            <person name="Spring S."/>
            <person name="Brambilla E."/>
            <person name="Klenk H.-P."/>
            <person name="Eisen J.A."/>
        </authorList>
    </citation>
    <scope>NUCLEOTIDE SEQUENCE [LARGE SCALE GENOMIC DNA]</scope>
    <source>
        <strain evidence="2 3">DSM 13497</strain>
    </source>
</reference>
<dbReference type="eggNOG" id="ENOG502ZN47">
    <property type="taxonomic scope" value="Bacteria"/>
</dbReference>
<accession>H1XSJ3</accession>
<keyword evidence="1" id="KW-0732">Signal</keyword>
<keyword evidence="3" id="KW-1185">Reference proteome</keyword>
<sequence length="393" mass="46071" precursor="true">MSKIIVGVIFILMINSMSFAQFSVSSNVSSFYNDNLYRSPDKTGDWITNIGLILDYQASKYPVNLEVNPDYYFYASHPEQNFWFPSLSAEYFPFLDKNKNWQFYSAMDASFKLNKDDLKAYNYWQVRFSGGLYHDGSFALQQISYQYQLREYPDFSELSNRTHFFNWKLNKSFKTRTTLITNLQISSRQYESQTAYIVVTDTLEGTGSRGRGRREPPPRIITHEVLLSSGPVELQQLAVAVRIAQNVWPNFGVFVQYLKSFNLSSTGEFQNYGAYWGDEQLFDDPLSYLRDQWSAQLTWMMPHQWQLRFSTVFNRKSYIKEKAYLNAEESTPGGELRKDQKLDFTLTLGKSFFVKEKFTINIRGQVFYTNNHSNSYWYNYQNLISGISINLVY</sequence>
<dbReference type="RefSeq" id="WP_006929898.1">
    <property type="nucleotide sequence ID" value="NZ_CM001402.1"/>
</dbReference>
<organism evidence="2 3">
    <name type="scientific">Caldithrix abyssi DSM 13497</name>
    <dbReference type="NCBI Taxonomy" id="880073"/>
    <lineage>
        <taxon>Bacteria</taxon>
        <taxon>Pseudomonadati</taxon>
        <taxon>Calditrichota</taxon>
        <taxon>Calditrichia</taxon>
        <taxon>Calditrichales</taxon>
        <taxon>Calditrichaceae</taxon>
        <taxon>Caldithrix</taxon>
    </lineage>
</organism>
<protein>
    <recommendedName>
        <fullName evidence="4">Beta-barrel porin 2</fullName>
    </recommendedName>
</protein>
<dbReference type="AlphaFoldDB" id="H1XSJ3"/>
<gene>
    <name evidence="2" type="ORF">Calab_2934</name>
</gene>
<dbReference type="EMBL" id="CM001402">
    <property type="protein sequence ID" value="EHO42541.1"/>
    <property type="molecule type" value="Genomic_DNA"/>
</dbReference>
<evidence type="ECO:0000256" key="1">
    <source>
        <dbReference type="SAM" id="SignalP"/>
    </source>
</evidence>
<dbReference type="PaxDb" id="880073-Calab_2934"/>
<feature type="signal peptide" evidence="1">
    <location>
        <begin position="1"/>
        <end position="20"/>
    </location>
</feature>